<sequence>MVGKPAAGEDLLAGIWGRNNQCRQELKPEVAPKTQRAGRINKQVQDGCKGCPPPPPRPYQTHKNPISSSPKSSSKRGSNSPYIQTIPPPSK</sequence>
<dbReference type="Proteomes" id="UP000594263">
    <property type="component" value="Unplaced"/>
</dbReference>
<evidence type="ECO:0000313" key="2">
    <source>
        <dbReference type="EnsemblPlants" id="Kaladp0476s0021.1.v1.1"/>
    </source>
</evidence>
<feature type="compositionally biased region" description="Low complexity" evidence="1">
    <location>
        <begin position="63"/>
        <end position="81"/>
    </location>
</feature>
<protein>
    <submittedName>
        <fullName evidence="2">Uncharacterized protein</fullName>
    </submittedName>
</protein>
<name>A0A7N0VB13_KALFE</name>
<accession>A0A7N0VB13</accession>
<dbReference type="EnsemblPlants" id="Kaladp0476s0021.1.v1.1">
    <property type="protein sequence ID" value="Kaladp0476s0021.1.v1.1"/>
    <property type="gene ID" value="Kaladp0476s0021.v1.1"/>
</dbReference>
<evidence type="ECO:0000256" key="1">
    <source>
        <dbReference type="SAM" id="MobiDB-lite"/>
    </source>
</evidence>
<organism evidence="2 3">
    <name type="scientific">Kalanchoe fedtschenkoi</name>
    <name type="common">Lavender scallops</name>
    <name type="synonym">South American air plant</name>
    <dbReference type="NCBI Taxonomy" id="63787"/>
    <lineage>
        <taxon>Eukaryota</taxon>
        <taxon>Viridiplantae</taxon>
        <taxon>Streptophyta</taxon>
        <taxon>Embryophyta</taxon>
        <taxon>Tracheophyta</taxon>
        <taxon>Spermatophyta</taxon>
        <taxon>Magnoliopsida</taxon>
        <taxon>eudicotyledons</taxon>
        <taxon>Gunneridae</taxon>
        <taxon>Pentapetalae</taxon>
        <taxon>Saxifragales</taxon>
        <taxon>Crassulaceae</taxon>
        <taxon>Kalanchoe</taxon>
    </lineage>
</organism>
<dbReference type="AlphaFoldDB" id="A0A7N0VB13"/>
<evidence type="ECO:0000313" key="3">
    <source>
        <dbReference type="Proteomes" id="UP000594263"/>
    </source>
</evidence>
<dbReference type="Gramene" id="Kaladp0476s0021.1.v1.1">
    <property type="protein sequence ID" value="Kaladp0476s0021.1.v1.1"/>
    <property type="gene ID" value="Kaladp0476s0021.v1.1"/>
</dbReference>
<keyword evidence="3" id="KW-1185">Reference proteome</keyword>
<proteinExistence type="predicted"/>
<feature type="region of interest" description="Disordered" evidence="1">
    <location>
        <begin position="26"/>
        <end position="91"/>
    </location>
</feature>
<reference evidence="2" key="1">
    <citation type="submission" date="2021-01" db="UniProtKB">
        <authorList>
            <consortium name="EnsemblPlants"/>
        </authorList>
    </citation>
    <scope>IDENTIFICATION</scope>
</reference>